<evidence type="ECO:0000256" key="6">
    <source>
        <dbReference type="ARBA" id="ARBA00023136"/>
    </source>
</evidence>
<evidence type="ECO:0000313" key="11">
    <source>
        <dbReference type="Proteomes" id="UP000050520"/>
    </source>
</evidence>
<evidence type="ECO:0000256" key="3">
    <source>
        <dbReference type="ARBA" id="ARBA00022448"/>
    </source>
</evidence>
<keyword evidence="4" id="KW-0812">Transmembrane</keyword>
<organism evidence="10 11">
    <name type="scientific">Citrobacter freundii</name>
    <dbReference type="NCBI Taxonomy" id="546"/>
    <lineage>
        <taxon>Bacteria</taxon>
        <taxon>Pseudomonadati</taxon>
        <taxon>Pseudomonadota</taxon>
        <taxon>Gammaproteobacteria</taxon>
        <taxon>Enterobacterales</taxon>
        <taxon>Enterobacteriaceae</taxon>
        <taxon>Citrobacter</taxon>
        <taxon>Citrobacter freundii complex</taxon>
    </lineage>
</organism>
<dbReference type="EMBL" id="LJEB01000228">
    <property type="protein sequence ID" value="KPR46590.1"/>
    <property type="molecule type" value="Genomic_DNA"/>
</dbReference>
<keyword evidence="6" id="KW-0472">Membrane</keyword>
<dbReference type="SUPFAM" id="SSF141729">
    <property type="entry name" value="FimD N-terminal domain-like"/>
    <property type="match status" value="1"/>
</dbReference>
<dbReference type="GO" id="GO:0009279">
    <property type="term" value="C:cell outer membrane"/>
    <property type="evidence" value="ECO:0007669"/>
    <property type="project" value="UniProtKB-SubCell"/>
</dbReference>
<dbReference type="GO" id="GO:0009297">
    <property type="term" value="P:pilus assembly"/>
    <property type="evidence" value="ECO:0007669"/>
    <property type="project" value="InterPro"/>
</dbReference>
<reference evidence="10 11" key="2">
    <citation type="journal article" date="2017" name="PLoS ONE">
        <title>Genomic and phenotypic characterisation of fluoroquinolone resistance mechanisms in Enterobacteriaceae in Durban, South Africa.</title>
        <authorList>
            <person name="Osei Sekyere J."/>
            <person name="Amoako D.G."/>
        </authorList>
    </citation>
    <scope>NUCLEOTIDE SEQUENCE [LARGE SCALE GENOMIC DNA]</scope>
    <source>
        <strain evidence="10 11">ST62:944112508</strain>
    </source>
</reference>
<comment type="caution">
    <text evidence="10">The sequence shown here is derived from an EMBL/GenBank/DDBJ whole genome shotgun (WGS) entry which is preliminary data.</text>
</comment>
<keyword evidence="5 8" id="KW-0732">Signal</keyword>
<evidence type="ECO:0000256" key="7">
    <source>
        <dbReference type="ARBA" id="ARBA00023237"/>
    </source>
</evidence>
<evidence type="ECO:0000259" key="9">
    <source>
        <dbReference type="Pfam" id="PF13954"/>
    </source>
</evidence>
<dbReference type="Pfam" id="PF13954">
    <property type="entry name" value="PapC_N"/>
    <property type="match status" value="1"/>
</dbReference>
<evidence type="ECO:0000313" key="10">
    <source>
        <dbReference type="EMBL" id="KPR46590.1"/>
    </source>
</evidence>
<evidence type="ECO:0000256" key="4">
    <source>
        <dbReference type="ARBA" id="ARBA00022692"/>
    </source>
</evidence>
<dbReference type="Pfam" id="PF00577">
    <property type="entry name" value="Usher"/>
    <property type="match status" value="1"/>
</dbReference>
<sequence length="493" mass="55896">MLLQKRLHKLSLLISLAVISHKVSAVEFNVEVLSTEERGNIDLNAFAEPGYLYPGEYNFRITVNRTNVSSDDFSVMVFPDVQEKQKTQICLTKEIIHKIGFTNEALELVSYSTENACADLREITGIEIKPVLGEGRLSIQVPTSWLEYSDATWSPSSHWDEGIAGFMLDYNISSTLTSYNHRDDADYTTYNGSAGFNYGAWRLRSDYQGYRQNSFTNKKSQSEDLSLSRVYAYRNIKSWRSTLSVGENYIFSDIFDSWKYIGFGLQSDDRMLPPKLRGYSQQITGIAETNAQVRVSQQGRVLYESSVPAGNFTISDLDTFIKGKLDVEIIEQNGKIKTFQVDTANVPFLTRPGQVRYKFSTGRPINYDHDVDGPGFVHTELSWGVNNHWSLYGGGVAAENYGAMSVGIGRDLFQYGALSADVTQSVASFKHDASQQGKSWRFSYSKEFSDINAELSFAGYRFSEEKFLTMNQFLAKSRNDDWFNREKELYTIT</sequence>
<comment type="subcellular location">
    <subcellularLocation>
        <location evidence="1">Cell outer membrane</location>
        <topology evidence="1">Multi-pass membrane protein</topology>
    </subcellularLocation>
</comment>
<dbReference type="AlphaFoldDB" id="A0AA40NEU8"/>
<dbReference type="RefSeq" id="WP_172724740.1">
    <property type="nucleotide sequence ID" value="NZ_LJEB01000228.1"/>
</dbReference>
<dbReference type="Proteomes" id="UP000050520">
    <property type="component" value="Unassembled WGS sequence"/>
</dbReference>
<dbReference type="InterPro" id="IPR000015">
    <property type="entry name" value="Fimb_usher"/>
</dbReference>
<evidence type="ECO:0000256" key="8">
    <source>
        <dbReference type="SAM" id="SignalP"/>
    </source>
</evidence>
<comment type="similarity">
    <text evidence="2">Belongs to the fimbrial export usher family.</text>
</comment>
<feature type="non-terminal residue" evidence="10">
    <location>
        <position position="493"/>
    </location>
</feature>
<keyword evidence="3" id="KW-0813">Transport</keyword>
<proteinExistence type="inferred from homology"/>
<dbReference type="GO" id="GO:0015473">
    <property type="term" value="F:fimbrial usher porin activity"/>
    <property type="evidence" value="ECO:0007669"/>
    <property type="project" value="InterPro"/>
</dbReference>
<dbReference type="PANTHER" id="PTHR30451:SF10">
    <property type="entry name" value="OUTER MEMBRANE USHER PROTEIN YFCU-RELATED"/>
    <property type="match status" value="1"/>
</dbReference>
<evidence type="ECO:0000256" key="2">
    <source>
        <dbReference type="ARBA" id="ARBA00008064"/>
    </source>
</evidence>
<reference evidence="11" key="1">
    <citation type="submission" date="2015-09" db="EMBL/GenBank/DDBJ databases">
        <title>Prevalence of NDMs in South Africa.</title>
        <authorList>
            <person name="Osei Sekyere J."/>
            <person name="Govinden U."/>
            <person name="Essack S."/>
            <person name="Haldorsen B."/>
            <person name="Samuelsen O."/>
            <person name="Aasnaes B."/>
            <person name="Sundsfjord A."/>
        </authorList>
    </citation>
    <scope>NUCLEOTIDE SEQUENCE [LARGE SCALE GENOMIC DNA]</scope>
    <source>
        <strain evidence="11">ST62:944112508</strain>
    </source>
</reference>
<dbReference type="Gene3D" id="2.60.40.3110">
    <property type="match status" value="1"/>
</dbReference>
<dbReference type="InterPro" id="IPR025885">
    <property type="entry name" value="PapC_N"/>
</dbReference>
<name>A0AA40NEU8_CITFR</name>
<evidence type="ECO:0000256" key="5">
    <source>
        <dbReference type="ARBA" id="ARBA00022729"/>
    </source>
</evidence>
<accession>A0AA40NEU8</accession>
<dbReference type="Gene3D" id="3.10.20.410">
    <property type="match status" value="1"/>
</dbReference>
<evidence type="ECO:0000256" key="1">
    <source>
        <dbReference type="ARBA" id="ARBA00004571"/>
    </source>
</evidence>
<feature type="domain" description="PapC N-terminal" evidence="9">
    <location>
        <begin position="27"/>
        <end position="173"/>
    </location>
</feature>
<feature type="chain" id="PRO_5041363312" evidence="8">
    <location>
        <begin position="26"/>
        <end position="493"/>
    </location>
</feature>
<gene>
    <name evidence="10" type="ORF">AN672_28000</name>
</gene>
<dbReference type="PANTHER" id="PTHR30451">
    <property type="entry name" value="OUTER MEMBRANE USHER PROTEIN"/>
    <property type="match status" value="1"/>
</dbReference>
<protein>
    <submittedName>
        <fullName evidence="10">Fimbrial assembly protein</fullName>
    </submittedName>
</protein>
<dbReference type="InterPro" id="IPR037224">
    <property type="entry name" value="PapC_N_sf"/>
</dbReference>
<keyword evidence="7" id="KW-0998">Cell outer membrane</keyword>
<feature type="signal peptide" evidence="8">
    <location>
        <begin position="1"/>
        <end position="25"/>
    </location>
</feature>